<accession>A0AAQ1RUR2</accession>
<dbReference type="PROSITE" id="PS50905">
    <property type="entry name" value="FERRITIN_LIKE"/>
    <property type="match status" value="1"/>
</dbReference>
<keyword evidence="6" id="KW-1185">Reference proteome</keyword>
<dbReference type="Pfam" id="PF02915">
    <property type="entry name" value="Rubrerythrin"/>
    <property type="match status" value="2"/>
</dbReference>
<evidence type="ECO:0000256" key="1">
    <source>
        <dbReference type="ARBA" id="ARBA00001965"/>
    </source>
</evidence>
<reference evidence="5" key="1">
    <citation type="submission" date="2016-11" db="EMBL/GenBank/DDBJ databases">
        <authorList>
            <person name="Jaros S."/>
            <person name="Januszkiewicz K."/>
            <person name="Wedrychowicz H."/>
        </authorList>
    </citation>
    <scope>NUCLEOTIDE SEQUENCE [LARGE SCALE GENOMIC DNA]</scope>
    <source>
        <strain evidence="5">DSM 4029</strain>
    </source>
</reference>
<protein>
    <submittedName>
        <fullName evidence="3 4">Rubrerythrin</fullName>
    </submittedName>
</protein>
<reference evidence="4" key="2">
    <citation type="submission" date="2016-11" db="EMBL/GenBank/DDBJ databases">
        <authorList>
            <person name="Varghese N."/>
            <person name="Submissions S."/>
        </authorList>
    </citation>
    <scope>NUCLEOTIDE SEQUENCE</scope>
    <source>
        <strain evidence="4">DSM 4029</strain>
    </source>
</reference>
<sequence length="192" mass="20865">MKLQDSKTKEHLMRAFAGECQARTRYLLVADGAEREGCLTVCRAFRQTAKEEEAHARAFYRLLAPLAGSQIEFTAAYPVHGGDLGASLRDAQEDEYREWELYAALSQIARDEGFLQAAALFLAVSSVEKTHGDRFGQLAAQVEGGTLLRAREARGWRCQRCGFPAYDCAPPQNCPLCGGGQGGFARSGGGEG</sequence>
<dbReference type="InterPro" id="IPR009078">
    <property type="entry name" value="Ferritin-like_SF"/>
</dbReference>
<dbReference type="GO" id="GO:0016491">
    <property type="term" value="F:oxidoreductase activity"/>
    <property type="evidence" value="ECO:0007669"/>
    <property type="project" value="InterPro"/>
</dbReference>
<dbReference type="EMBL" id="FQVY01000001">
    <property type="protein sequence ID" value="SHF65281.1"/>
    <property type="molecule type" value="Genomic_DNA"/>
</dbReference>
<comment type="cofactor">
    <cofactor evidence="1">
        <name>Fe(3+)</name>
        <dbReference type="ChEBI" id="CHEBI:29034"/>
    </cofactor>
</comment>
<dbReference type="RefSeq" id="WP_052537642.1">
    <property type="nucleotide sequence ID" value="NZ_FQVY01000001.1"/>
</dbReference>
<name>A0AAQ1RUR2_9FIRM</name>
<organism evidence="4 5">
    <name type="scientific">Bittarella massiliensis</name>
    <name type="common">ex Durand et al. 2017</name>
    <dbReference type="NCBI Taxonomy" id="1720313"/>
    <lineage>
        <taxon>Bacteria</taxon>
        <taxon>Bacillati</taxon>
        <taxon>Bacillota</taxon>
        <taxon>Clostridia</taxon>
        <taxon>Eubacteriales</taxon>
        <taxon>Oscillospiraceae</taxon>
        <taxon>Bittarella (ex Durand et al. 2017)</taxon>
    </lineage>
</organism>
<feature type="domain" description="Ferritin-like diiron" evidence="2">
    <location>
        <begin position="2"/>
        <end position="146"/>
    </location>
</feature>
<dbReference type="PANTHER" id="PTHR43865:SF1">
    <property type="entry name" value="RUBRERYTHRIN-RELATED"/>
    <property type="match status" value="1"/>
</dbReference>
<dbReference type="InterPro" id="IPR009040">
    <property type="entry name" value="Ferritin-like_diiron"/>
</dbReference>
<evidence type="ECO:0000259" key="2">
    <source>
        <dbReference type="PROSITE" id="PS50905"/>
    </source>
</evidence>
<dbReference type="AlphaFoldDB" id="A0AAQ1RUR2"/>
<dbReference type="Gene3D" id="1.20.1260.10">
    <property type="match status" value="1"/>
</dbReference>
<dbReference type="InterPro" id="IPR003251">
    <property type="entry name" value="Rr_diiron-bd_dom"/>
</dbReference>
<evidence type="ECO:0000313" key="5">
    <source>
        <dbReference type="Proteomes" id="UP000184089"/>
    </source>
</evidence>
<comment type="caution">
    <text evidence="4">The sequence shown here is derived from an EMBL/GenBank/DDBJ whole genome shotgun (WGS) entry which is preliminary data.</text>
</comment>
<dbReference type="SUPFAM" id="SSF47240">
    <property type="entry name" value="Ferritin-like"/>
    <property type="match status" value="1"/>
</dbReference>
<dbReference type="SUPFAM" id="SSF57802">
    <property type="entry name" value="Rubredoxin-like"/>
    <property type="match status" value="1"/>
</dbReference>
<gene>
    <name evidence="3" type="ORF">GT747_02075</name>
    <name evidence="4" type="ORF">SAMN05444424_0209</name>
</gene>
<dbReference type="GO" id="GO:0046872">
    <property type="term" value="F:metal ion binding"/>
    <property type="evidence" value="ECO:0007669"/>
    <property type="project" value="InterPro"/>
</dbReference>
<dbReference type="Proteomes" id="UP000474718">
    <property type="component" value="Unassembled WGS sequence"/>
</dbReference>
<dbReference type="InterPro" id="IPR012347">
    <property type="entry name" value="Ferritin-like"/>
</dbReference>
<dbReference type="PANTHER" id="PTHR43865">
    <property type="entry name" value="RUBRERYTHRIN-RELATED"/>
    <property type="match status" value="1"/>
</dbReference>
<proteinExistence type="predicted"/>
<evidence type="ECO:0000313" key="4">
    <source>
        <dbReference type="EMBL" id="SHF65281.1"/>
    </source>
</evidence>
<reference evidence="3 6" key="3">
    <citation type="journal article" date="2019" name="Nat. Med.">
        <title>A library of human gut bacterial isolates paired with longitudinal multiomics data enables mechanistic microbiome research.</title>
        <authorList>
            <person name="Poyet M."/>
            <person name="Groussin M."/>
            <person name="Gibbons S.M."/>
            <person name="Avila-Pacheco J."/>
            <person name="Jiang X."/>
            <person name="Kearney S.M."/>
            <person name="Perrotta A.R."/>
            <person name="Berdy B."/>
            <person name="Zhao S."/>
            <person name="Lieberman T.D."/>
            <person name="Swanson P.K."/>
            <person name="Smith M."/>
            <person name="Roesemann S."/>
            <person name="Alexander J.E."/>
            <person name="Rich S.A."/>
            <person name="Livny J."/>
            <person name="Vlamakis H."/>
            <person name="Clish C."/>
            <person name="Bullock K."/>
            <person name="Deik A."/>
            <person name="Scott J."/>
            <person name="Pierce K.A."/>
            <person name="Xavier R.J."/>
            <person name="Alm E.J."/>
        </authorList>
    </citation>
    <scope>NUCLEOTIDE SEQUENCE [LARGE SCALE GENOMIC DNA]</scope>
    <source>
        <strain evidence="3 6">BIOML-A2</strain>
    </source>
</reference>
<dbReference type="CDD" id="cd01041">
    <property type="entry name" value="Rubrerythrin"/>
    <property type="match status" value="1"/>
</dbReference>
<dbReference type="InterPro" id="IPR052364">
    <property type="entry name" value="Rubrerythrin"/>
</dbReference>
<evidence type="ECO:0000313" key="3">
    <source>
        <dbReference type="EMBL" id="MZL68563.1"/>
    </source>
</evidence>
<evidence type="ECO:0000313" key="6">
    <source>
        <dbReference type="Proteomes" id="UP000474718"/>
    </source>
</evidence>
<dbReference type="EMBL" id="WWVX01000001">
    <property type="protein sequence ID" value="MZL68563.1"/>
    <property type="molecule type" value="Genomic_DNA"/>
</dbReference>
<dbReference type="Proteomes" id="UP000184089">
    <property type="component" value="Unassembled WGS sequence"/>
</dbReference>